<comment type="caution">
    <text evidence="10">The sequence shown here is derived from an EMBL/GenBank/DDBJ whole genome shotgun (WGS) entry which is preliminary data.</text>
</comment>
<feature type="domain" description="Glycoside hydrolase family 29 N-terminal" evidence="8">
    <location>
        <begin position="36"/>
        <end position="293"/>
    </location>
</feature>
<dbReference type="InterPro" id="IPR013780">
    <property type="entry name" value="Glyco_hydro_b"/>
</dbReference>
<dbReference type="FunFam" id="2.60.40.1180:FF:000013">
    <property type="entry name" value="Alpha-L-fucosidase"/>
    <property type="match status" value="1"/>
</dbReference>
<dbReference type="GO" id="GO:0006004">
    <property type="term" value="P:fucose metabolic process"/>
    <property type="evidence" value="ECO:0007669"/>
    <property type="project" value="InterPro"/>
</dbReference>
<proteinExistence type="inferred from homology"/>
<evidence type="ECO:0000313" key="11">
    <source>
        <dbReference type="Proteomes" id="UP001152320"/>
    </source>
</evidence>
<organism evidence="10 11">
    <name type="scientific">Holothuria leucospilota</name>
    <name type="common">Black long sea cucumber</name>
    <name type="synonym">Mertensiothuria leucospilota</name>
    <dbReference type="NCBI Taxonomy" id="206669"/>
    <lineage>
        <taxon>Eukaryota</taxon>
        <taxon>Metazoa</taxon>
        <taxon>Echinodermata</taxon>
        <taxon>Eleutherozoa</taxon>
        <taxon>Echinozoa</taxon>
        <taxon>Holothuroidea</taxon>
        <taxon>Aspidochirotacea</taxon>
        <taxon>Aspidochirotida</taxon>
        <taxon>Holothuriidae</taxon>
        <taxon>Holothuria</taxon>
    </lineage>
</organism>
<gene>
    <name evidence="10" type="ORF">HOLleu_18990</name>
</gene>
<evidence type="ECO:0000256" key="2">
    <source>
        <dbReference type="ARBA" id="ARBA00007951"/>
    </source>
</evidence>
<dbReference type="InterPro" id="IPR016286">
    <property type="entry name" value="FUC_metazoa-typ"/>
</dbReference>
<evidence type="ECO:0000313" key="10">
    <source>
        <dbReference type="EMBL" id="KAJ8038025.1"/>
    </source>
</evidence>
<dbReference type="Pfam" id="PF16757">
    <property type="entry name" value="Fucosidase_C"/>
    <property type="match status" value="1"/>
</dbReference>
<dbReference type="Proteomes" id="UP001152320">
    <property type="component" value="Chromosome 8"/>
</dbReference>
<evidence type="ECO:0000259" key="9">
    <source>
        <dbReference type="Pfam" id="PF16757"/>
    </source>
</evidence>
<dbReference type="PRINTS" id="PR00741">
    <property type="entry name" value="GLHYDRLASE29"/>
</dbReference>
<name>A0A9Q1H9V4_HOLLE</name>
<keyword evidence="5 7" id="KW-0378">Hydrolase</keyword>
<keyword evidence="11" id="KW-1185">Reference proteome</keyword>
<evidence type="ECO:0000256" key="4">
    <source>
        <dbReference type="ARBA" id="ARBA00022729"/>
    </source>
</evidence>
<accession>A0A9Q1H9V4</accession>
<evidence type="ECO:0000256" key="3">
    <source>
        <dbReference type="ARBA" id="ARBA00012662"/>
    </source>
</evidence>
<evidence type="ECO:0000256" key="1">
    <source>
        <dbReference type="ARBA" id="ARBA00004071"/>
    </source>
</evidence>
<keyword evidence="4 7" id="KW-0732">Signal</keyword>
<evidence type="ECO:0000256" key="6">
    <source>
        <dbReference type="ARBA" id="ARBA00023295"/>
    </source>
</evidence>
<evidence type="ECO:0000256" key="5">
    <source>
        <dbReference type="ARBA" id="ARBA00022801"/>
    </source>
</evidence>
<evidence type="ECO:0000259" key="8">
    <source>
        <dbReference type="Pfam" id="PF01120"/>
    </source>
</evidence>
<dbReference type="PANTHER" id="PTHR10030">
    <property type="entry name" value="ALPHA-L-FUCOSIDASE"/>
    <property type="match status" value="1"/>
</dbReference>
<dbReference type="EMBL" id="JAIZAY010000008">
    <property type="protein sequence ID" value="KAJ8038025.1"/>
    <property type="molecule type" value="Genomic_DNA"/>
</dbReference>
<feature type="domain" description="Glycoside hydrolase family 29 N-terminal" evidence="8">
    <location>
        <begin position="335"/>
        <end position="449"/>
    </location>
</feature>
<dbReference type="Gene3D" id="2.60.40.1180">
    <property type="entry name" value="Golgi alpha-mannosidase II"/>
    <property type="match status" value="1"/>
</dbReference>
<feature type="domain" description="Alpha-L-fucosidase C-terminal" evidence="9">
    <location>
        <begin position="460"/>
        <end position="547"/>
    </location>
</feature>
<feature type="signal peptide" evidence="7">
    <location>
        <begin position="1"/>
        <end position="19"/>
    </location>
</feature>
<dbReference type="AlphaFoldDB" id="A0A9Q1H9V4"/>
<comment type="similarity">
    <text evidence="2 7">Belongs to the glycosyl hydrolase 29 family.</text>
</comment>
<dbReference type="SMART" id="SM00812">
    <property type="entry name" value="Alpha_L_fucos"/>
    <property type="match status" value="1"/>
</dbReference>
<dbReference type="EC" id="3.2.1.51" evidence="3"/>
<feature type="chain" id="PRO_5040557275" description="alpha-L-fucosidase" evidence="7">
    <location>
        <begin position="20"/>
        <end position="550"/>
    </location>
</feature>
<dbReference type="InterPro" id="IPR000933">
    <property type="entry name" value="Glyco_hydro_29"/>
</dbReference>
<comment type="function">
    <text evidence="1">Alpha-L-fucosidase is responsible for hydrolyzing the alpha-1,6-linked fucose joined to the reducing-end N-acetylglucosamine of the carbohydrate moieties of glycoproteins.</text>
</comment>
<dbReference type="Gene3D" id="3.20.20.80">
    <property type="entry name" value="Glycosidases"/>
    <property type="match status" value="2"/>
</dbReference>
<dbReference type="GO" id="GO:0016139">
    <property type="term" value="P:glycoside catabolic process"/>
    <property type="evidence" value="ECO:0007669"/>
    <property type="project" value="TreeGrafter"/>
</dbReference>
<reference evidence="10" key="1">
    <citation type="submission" date="2021-10" db="EMBL/GenBank/DDBJ databases">
        <title>Tropical sea cucumber genome reveals ecological adaptation and Cuvierian tubules defense mechanism.</title>
        <authorList>
            <person name="Chen T."/>
        </authorList>
    </citation>
    <scope>NUCLEOTIDE SEQUENCE</scope>
    <source>
        <strain evidence="10">Nanhai2018</strain>
        <tissue evidence="10">Muscle</tissue>
    </source>
</reference>
<keyword evidence="6 7" id="KW-0326">Glycosidase</keyword>
<evidence type="ECO:0000256" key="7">
    <source>
        <dbReference type="PIRNR" id="PIRNR001092"/>
    </source>
</evidence>
<dbReference type="PIRSF" id="PIRSF001092">
    <property type="entry name" value="Alpha-L-fucosidase"/>
    <property type="match status" value="1"/>
</dbReference>
<dbReference type="InterPro" id="IPR017853">
    <property type="entry name" value="GH"/>
</dbReference>
<dbReference type="InterPro" id="IPR057739">
    <property type="entry name" value="Glyco_hydro_29_N"/>
</dbReference>
<dbReference type="SUPFAM" id="SSF51445">
    <property type="entry name" value="(Trans)glycosidases"/>
    <property type="match status" value="2"/>
</dbReference>
<protein>
    <recommendedName>
        <fullName evidence="3">alpha-L-fucosidase</fullName>
        <ecNumber evidence="3">3.2.1.51</ecNumber>
    </recommendedName>
</protein>
<sequence length="550" mass="63101">MELLGKTLFLCLAVLAIQATKLKFEPKSEQPKFSAYQEQSGPYLPNWDSIDSRPLPGWYDEAKFGIFMHWGVYSVPAFQTEWFWRRWKDGTPNFVNFMKQNYPPRFQYPDFGPQFTAEMFDPNHFADVLQASGAKYVVLTSKHHEGFTNYASNFSWNWNSVDMGPNRDLVGELADAVRSRTDIKFGLYYSLYEWFHPLFLKDQANGWTTQDYMEMVMRPQLHEIVNKYKPYVIWADGSGGGPDTYWNSTDFLAWLYNESPVKDYVTVNDRWGDGIACHHGGYYTCADRYNPGLLAVIDGRWGQSHIAYNQRFLTISTLVFDVIGTLTEAEAHSGCPVKDYVVVNDRWGHNDICHHGGYYTCHDRYNPGVLQAHKWENAMTIDKSSWGYRRDTSIKDFLTMDEITTIMAETFSCGGNLLMNFGPTHDGRIIPVFEERLRQTGEWLAVNGEAVYSSKPWRAQNDTLTKGVWYTMKNPIVYAFVLDWPEDNVLDLGSPVPSAETIVTMLGVETPLQWEKGTKPGVNITVHFPVLAGPQLPCDYAWILKMQGVQ</sequence>
<dbReference type="PANTHER" id="PTHR10030:SF37">
    <property type="entry name" value="ALPHA-L-FUCOSIDASE-RELATED"/>
    <property type="match status" value="1"/>
</dbReference>
<dbReference type="GO" id="GO:0004560">
    <property type="term" value="F:alpha-L-fucosidase activity"/>
    <property type="evidence" value="ECO:0007669"/>
    <property type="project" value="UniProtKB-EC"/>
</dbReference>
<dbReference type="GO" id="GO:0005764">
    <property type="term" value="C:lysosome"/>
    <property type="evidence" value="ECO:0007669"/>
    <property type="project" value="TreeGrafter"/>
</dbReference>
<dbReference type="InterPro" id="IPR031919">
    <property type="entry name" value="Fucosidase_C"/>
</dbReference>
<dbReference type="Pfam" id="PF01120">
    <property type="entry name" value="Alpha_L_fucos"/>
    <property type="match status" value="2"/>
</dbReference>
<dbReference type="OrthoDB" id="6039950at2759"/>